<keyword evidence="2" id="KW-1185">Reference proteome</keyword>
<dbReference type="EMBL" id="JAWHQM010000024">
    <property type="protein sequence ID" value="KAK5632401.1"/>
    <property type="molecule type" value="Genomic_DNA"/>
</dbReference>
<protein>
    <submittedName>
        <fullName evidence="1">Uncharacterized protein</fullName>
    </submittedName>
</protein>
<reference evidence="1 2" key="1">
    <citation type="submission" date="2023-10" db="EMBL/GenBank/DDBJ databases">
        <title>Draft genome sequence of Xylaria bambusicola isolate GMP-LS, the root and basal stem rot pathogen of sugarcane in Indonesia.</title>
        <authorList>
            <person name="Selvaraj P."/>
            <person name="Muralishankar V."/>
            <person name="Muruganantham S."/>
            <person name="Sp S."/>
            <person name="Haryani S."/>
            <person name="Lau K.J.X."/>
            <person name="Naqvi N.I."/>
        </authorList>
    </citation>
    <scope>NUCLEOTIDE SEQUENCE [LARGE SCALE GENOMIC DNA]</scope>
    <source>
        <strain evidence="1">GMP-LS</strain>
    </source>
</reference>
<evidence type="ECO:0000313" key="1">
    <source>
        <dbReference type="EMBL" id="KAK5632401.1"/>
    </source>
</evidence>
<evidence type="ECO:0000313" key="2">
    <source>
        <dbReference type="Proteomes" id="UP001305414"/>
    </source>
</evidence>
<organism evidence="1 2">
    <name type="scientific">Xylaria bambusicola</name>
    <dbReference type="NCBI Taxonomy" id="326684"/>
    <lineage>
        <taxon>Eukaryota</taxon>
        <taxon>Fungi</taxon>
        <taxon>Dikarya</taxon>
        <taxon>Ascomycota</taxon>
        <taxon>Pezizomycotina</taxon>
        <taxon>Sordariomycetes</taxon>
        <taxon>Xylariomycetidae</taxon>
        <taxon>Xylariales</taxon>
        <taxon>Xylariaceae</taxon>
        <taxon>Xylaria</taxon>
    </lineage>
</organism>
<comment type="caution">
    <text evidence="1">The sequence shown here is derived from an EMBL/GenBank/DDBJ whole genome shotgun (WGS) entry which is preliminary data.</text>
</comment>
<dbReference type="AlphaFoldDB" id="A0AAN7UTC4"/>
<proteinExistence type="predicted"/>
<gene>
    <name evidence="1" type="ORF">RRF57_008115</name>
</gene>
<sequence>MAKHIINTDLPGFLLISRELPEQRRIVAYLLKGHLGQRAPDLPGPRLERLALNVGLQDDVLEHVLLALASRDLDAALGVVVPRDALHARDGDDGLLDQPHAAALARGRRLVHAAEIGEARVPQRVLIAD</sequence>
<name>A0AAN7UTC4_9PEZI</name>
<dbReference type="Proteomes" id="UP001305414">
    <property type="component" value="Unassembled WGS sequence"/>
</dbReference>
<accession>A0AAN7UTC4</accession>